<organism evidence="1 2">
    <name type="scientific">Clostridium drakei</name>
    <dbReference type="NCBI Taxonomy" id="332101"/>
    <lineage>
        <taxon>Bacteria</taxon>
        <taxon>Bacillati</taxon>
        <taxon>Bacillota</taxon>
        <taxon>Clostridia</taxon>
        <taxon>Eubacteriales</taxon>
        <taxon>Clostridiaceae</taxon>
        <taxon>Clostridium</taxon>
    </lineage>
</organism>
<proteinExistence type="predicted"/>
<gene>
    <name evidence="1" type="ORF">B9W14_20885</name>
</gene>
<protein>
    <submittedName>
        <fullName evidence="1">Uncharacterized protein</fullName>
    </submittedName>
</protein>
<dbReference type="InterPro" id="IPR011050">
    <property type="entry name" value="Pectin_lyase_fold/virulence"/>
</dbReference>
<dbReference type="SUPFAM" id="SSF51126">
    <property type="entry name" value="Pectin lyase-like"/>
    <property type="match status" value="1"/>
</dbReference>
<dbReference type="Proteomes" id="UP000244910">
    <property type="component" value="Chromosome"/>
</dbReference>
<accession>A0A2U8DW20</accession>
<dbReference type="Gene3D" id="2.160.20.10">
    <property type="entry name" value="Single-stranded right-handed beta-helix, Pectin lyase-like"/>
    <property type="match status" value="1"/>
</dbReference>
<dbReference type="KEGG" id="cdrk:B9W14_20885"/>
<evidence type="ECO:0000313" key="2">
    <source>
        <dbReference type="Proteomes" id="UP000244910"/>
    </source>
</evidence>
<dbReference type="InterPro" id="IPR012334">
    <property type="entry name" value="Pectin_lyas_fold"/>
</dbReference>
<dbReference type="OrthoDB" id="8660908at2"/>
<dbReference type="RefSeq" id="WP_032077143.1">
    <property type="nucleotide sequence ID" value="NZ_CP020953.1"/>
</dbReference>
<dbReference type="AlphaFoldDB" id="A0A2U8DW20"/>
<evidence type="ECO:0000313" key="1">
    <source>
        <dbReference type="EMBL" id="AWI06849.1"/>
    </source>
</evidence>
<dbReference type="EMBL" id="CP020953">
    <property type="protein sequence ID" value="AWI06849.1"/>
    <property type="molecule type" value="Genomic_DNA"/>
</dbReference>
<sequence>MNLKLLNKKSIWLIIIFAITFTIAIRINEVKASASNIYYVSTNGNDSNQGTISSPFRTIKKGIWKDCQKRYRLFNN</sequence>
<keyword evidence="2" id="KW-1185">Reference proteome</keyword>
<reference evidence="2" key="1">
    <citation type="submission" date="2017-04" db="EMBL/GenBank/DDBJ databases">
        <authorList>
            <person name="Song Y."/>
            <person name="Cho B.-K."/>
        </authorList>
    </citation>
    <scope>NUCLEOTIDE SEQUENCE [LARGE SCALE GENOMIC DNA]</scope>
    <source>
        <strain evidence="2">SL1</strain>
    </source>
</reference>
<name>A0A2U8DW20_9CLOT</name>